<dbReference type="Gene3D" id="3.90.1140.10">
    <property type="entry name" value="Cyclic phosphodiesterase"/>
    <property type="match status" value="1"/>
</dbReference>
<dbReference type="EMBL" id="LWCA01000430">
    <property type="protein sequence ID" value="OAF68525.1"/>
    <property type="molecule type" value="Genomic_DNA"/>
</dbReference>
<dbReference type="InterPro" id="IPR009210">
    <property type="entry name" value="ASCC1"/>
</dbReference>
<dbReference type="InterPro" id="IPR019510">
    <property type="entry name" value="AKAP7-like_phosphoesterase"/>
</dbReference>
<dbReference type="PANTHER" id="PTHR13360">
    <property type="entry name" value="ACTIVATING SIGNAL COINTEGRATOR 1 COMPLEX SUBUNIT 1"/>
    <property type="match status" value="1"/>
</dbReference>
<dbReference type="OrthoDB" id="277832at2759"/>
<reference evidence="2 3" key="1">
    <citation type="submission" date="2016-04" db="EMBL/GenBank/DDBJ databases">
        <title>The genome of Intoshia linei affirms orthonectids as highly simplified spiralians.</title>
        <authorList>
            <person name="Mikhailov K.V."/>
            <person name="Slusarev G.S."/>
            <person name="Nikitin M.A."/>
            <person name="Logacheva M.D."/>
            <person name="Penin A."/>
            <person name="Aleoshin V."/>
            <person name="Panchin Y.V."/>
        </authorList>
    </citation>
    <scope>NUCLEOTIDE SEQUENCE [LARGE SCALE GENOMIC DNA]</scope>
    <source>
        <strain evidence="2">Intl2013</strain>
        <tissue evidence="2">Whole animal</tissue>
    </source>
</reference>
<dbReference type="PANTHER" id="PTHR13360:SF1">
    <property type="entry name" value="ACTIVATING SIGNAL COINTEGRATOR 1 COMPLEX SUBUNIT 1"/>
    <property type="match status" value="1"/>
</dbReference>
<dbReference type="GO" id="GO:0005634">
    <property type="term" value="C:nucleus"/>
    <property type="evidence" value="ECO:0007669"/>
    <property type="project" value="TreeGrafter"/>
</dbReference>
<dbReference type="Proteomes" id="UP000078046">
    <property type="component" value="Unassembled WGS sequence"/>
</dbReference>
<protein>
    <submittedName>
        <fullName evidence="2">ASC-1 complex subunit p50</fullName>
    </submittedName>
</protein>
<gene>
    <name evidence="2" type="ORF">A3Q56_03681</name>
</gene>
<evidence type="ECO:0000313" key="3">
    <source>
        <dbReference type="Proteomes" id="UP000078046"/>
    </source>
</evidence>
<name>A0A177B2L8_9BILA</name>
<keyword evidence="3" id="KW-1185">Reference proteome</keyword>
<dbReference type="Pfam" id="PF10469">
    <property type="entry name" value="AKAP7_NLS"/>
    <property type="match status" value="1"/>
</dbReference>
<comment type="caution">
    <text evidence="2">The sequence shown here is derived from an EMBL/GenBank/DDBJ whole genome shotgun (WGS) entry which is preliminary data.</text>
</comment>
<dbReference type="AlphaFoldDB" id="A0A177B2L8"/>
<evidence type="ECO:0000259" key="1">
    <source>
        <dbReference type="Pfam" id="PF10469"/>
    </source>
</evidence>
<dbReference type="GO" id="GO:0006307">
    <property type="term" value="P:DNA alkylation repair"/>
    <property type="evidence" value="ECO:0007669"/>
    <property type="project" value="InterPro"/>
</dbReference>
<accession>A0A177B2L8</accession>
<sequence>MNKEILNPKIIEYNNRCYRVNPTNIDKFQLKSTNVDCNDLTDVDNLNEIFDKKESLDITSYLELLIKDQKVFFKNFINNYPVSFNFTKDKLEIFSNNETTLQSVVDQILIELQCLMSRREFLFFPKFFLIDFNLISNFIIFKERVLNLKKKINGFSPSLFISEQKLHQTLGGFYRKDCNINVPIDISKITSQIDQEIKSINLSFSGVTCLTDDPSQTHVLYMKIVDDDNFKRFKQLCEKSKILFDDDNFKEQQNDILPMFHVTLMNSLFVQSEKRQTFDAGPILKVFRNFFFGKSNISNLTI</sequence>
<organism evidence="2 3">
    <name type="scientific">Intoshia linei</name>
    <dbReference type="NCBI Taxonomy" id="1819745"/>
    <lineage>
        <taxon>Eukaryota</taxon>
        <taxon>Metazoa</taxon>
        <taxon>Spiralia</taxon>
        <taxon>Lophotrochozoa</taxon>
        <taxon>Mesozoa</taxon>
        <taxon>Orthonectida</taxon>
        <taxon>Rhopaluridae</taxon>
        <taxon>Intoshia</taxon>
    </lineage>
</organism>
<proteinExistence type="predicted"/>
<dbReference type="GO" id="GO:0006355">
    <property type="term" value="P:regulation of DNA-templated transcription"/>
    <property type="evidence" value="ECO:0007669"/>
    <property type="project" value="TreeGrafter"/>
</dbReference>
<feature type="domain" description="A-kinase anchor protein 7-like phosphoesterase" evidence="1">
    <location>
        <begin position="128"/>
        <end position="301"/>
    </location>
</feature>
<evidence type="ECO:0000313" key="2">
    <source>
        <dbReference type="EMBL" id="OAF68525.1"/>
    </source>
</evidence>